<dbReference type="RefSeq" id="WP_146295430.1">
    <property type="nucleotide sequence ID" value="NZ_CP042326.1"/>
</dbReference>
<keyword evidence="3" id="KW-1185">Reference proteome</keyword>
<dbReference type="AlphaFoldDB" id="A0A5B8NKH7"/>
<keyword evidence="1" id="KW-0472">Membrane</keyword>
<dbReference type="EMBL" id="CP042326">
    <property type="protein sequence ID" value="QDZ39833.1"/>
    <property type="molecule type" value="Genomic_DNA"/>
</dbReference>
<proteinExistence type="predicted"/>
<reference evidence="2" key="1">
    <citation type="submission" date="2019-08" db="EMBL/GenBank/DDBJ databases">
        <title>Carotenoids and Carotenoid Binding Proteins in the Halophilic Cyanobacterium Euhalothece sp. ZM00.</title>
        <authorList>
            <person name="Cho S.M."/>
            <person name="Song J.Y."/>
            <person name="Park Y.-I."/>
        </authorList>
    </citation>
    <scope>NUCLEOTIDE SEQUENCE [LARGE SCALE GENOMIC DNA]</scope>
    <source>
        <strain evidence="2">Z-M001</strain>
    </source>
</reference>
<organism evidence="2 3">
    <name type="scientific">Euhalothece natronophila Z-M001</name>
    <dbReference type="NCBI Taxonomy" id="522448"/>
    <lineage>
        <taxon>Bacteria</taxon>
        <taxon>Bacillati</taxon>
        <taxon>Cyanobacteriota</taxon>
        <taxon>Cyanophyceae</taxon>
        <taxon>Oscillatoriophycideae</taxon>
        <taxon>Chroococcales</taxon>
        <taxon>Halothecacae</taxon>
        <taxon>Halothece cluster</taxon>
        <taxon>Euhalothece</taxon>
    </lineage>
</organism>
<evidence type="ECO:0000313" key="2">
    <source>
        <dbReference type="EMBL" id="QDZ39833.1"/>
    </source>
</evidence>
<keyword evidence="1" id="KW-1133">Transmembrane helix</keyword>
<accession>A0A5B8NKH7</accession>
<evidence type="ECO:0000256" key="1">
    <source>
        <dbReference type="SAM" id="Phobius"/>
    </source>
</evidence>
<sequence length="152" mass="17413">MDISGFFWSLLLFLLCSIPTIIGFAVVYLGGRVSILKCHRTPSSGIYCELKKAGLFFRNVEEIKNLQGAELDYRSSATPNPNYDGEPLISYGDGYQIMLITNDEKIPMIDINVTHIHYLFTILCKKIKIRKINKFVKDPNRKKKLKLKKIIV</sequence>
<keyword evidence="1" id="KW-0812">Transmembrane</keyword>
<evidence type="ECO:0000313" key="3">
    <source>
        <dbReference type="Proteomes" id="UP000318453"/>
    </source>
</evidence>
<gene>
    <name evidence="2" type="ORF">FRE64_07685</name>
</gene>
<dbReference type="Proteomes" id="UP000318453">
    <property type="component" value="Chromosome"/>
</dbReference>
<name>A0A5B8NKH7_9CHRO</name>
<dbReference type="KEGG" id="enn:FRE64_07685"/>
<protein>
    <submittedName>
        <fullName evidence="2">Uncharacterized protein</fullName>
    </submittedName>
</protein>
<feature type="transmembrane region" description="Helical" evidence="1">
    <location>
        <begin position="6"/>
        <end position="30"/>
    </location>
</feature>